<dbReference type="AlphaFoldDB" id="A0A5S9IIB6"/>
<evidence type="ECO:0000256" key="2">
    <source>
        <dbReference type="ARBA" id="ARBA00022737"/>
    </source>
</evidence>
<dbReference type="SUPFAM" id="SSF50978">
    <property type="entry name" value="WD40 repeat-like"/>
    <property type="match status" value="2"/>
</dbReference>
<sequence length="1165" mass="133730">MLWQDEDILVQKYKVICALDSQNTKHKSYKIYDINWDRPFRLKCFCPSLYADAQKEKQFIYFLKKWISLSGCHEIVNVYYVRKIDEYICLISEYVEGSNLRQHMANGNVTSLPSLIDIVIKVTQALYHAANTNMVHANLKHENIIISRGNSSVKVSDFLCMDNDQQKGEDNYKQFLQGLFALSMDTLQENELPPTLQHFIDSPCLEIAVEQLKQIYEEITGELHLDSVKSSRFEIEQANKQALSYIEVDDEDRAAQLWFANMTQTPPSVSATWNWHLLNFRRGLETLDQFLDDTTHLVEQDIERISCAKALLALETGSCLEESLDEILFCHSQMPKTLVSQRLEGELYFRLGEHEKAIATFEEVLQHSDCNGDDWYRLGAAFYEYQETEKAFATWEKGHELHPNHMLILLGRATHFFHKGQLEETQNLLEKVTEKYPNIFWANLHAAEFFSGQGLYDREVTKESQEKASHYYRQVICDNPNMIRAIRGFHTCSNEEIPEVESLDILEGWMQAAYFDHPENLITAMDASQDGSIIASGDCEGNIIIWDGVDHTPLFGFGEHDKHISQIKINSDNSKLVSASWDHTICLWDLTTGECIHHLQGHSDRVDSIDISQNYIASGSWDGTCKVWDINTGECLTTIDSGGSGWIKDVALCDDHHAIYCDEHENMYLWDIQTQKVLYNMRGGSVIAGNNGELVSTDEEAIYVWESQTGELLSQIETYDHETALSLSEDGYFLLTRNEDDMLKIWYLPLKYCITILFNEEALCGAMTHNVKTLVSANGCTISIWNNIFEQAFPLRRKACFLQPKTNQIAVPALIPQKMRQAQILCNEEKYAEAYKIFCSLQRIPGYEANARITEEIKKCAMHSEFDIEGVKACILRKMIHTPQQIWHLDSIDNGNIAVMSSGDDPIKILNLQTDYDLDVLEGHKRTISALQISQSGKFAVSGGWDQCVYVWDLEHRNKHAMWSLHENWVNSVCISACEKYVLSGDRNGHVFLYDVQSKQLQAQRKFTDSIYKILFADNEKAIVCEWNGNIHLWNFSTDTIEKSARPHQRHLLDVIKKQQLIVVTSRSKKISILHAQTMDIVTEFNVDNILKNIDIIDESIILGTTYTGKICFWKIDSGECIYEFQAHRSDISVFKVIDDRLVLTASDSNEVCLFEIDWIWSEVS</sequence>
<dbReference type="PANTHER" id="PTHR22847">
    <property type="entry name" value="WD40 REPEAT PROTEIN"/>
    <property type="match status" value="1"/>
</dbReference>
<dbReference type="Gene3D" id="2.130.10.10">
    <property type="entry name" value="YVTN repeat-like/Quinoprotein amine dehydrogenase"/>
    <property type="match status" value="5"/>
</dbReference>
<dbReference type="InterPro" id="IPR011990">
    <property type="entry name" value="TPR-like_helical_dom_sf"/>
</dbReference>
<dbReference type="RefSeq" id="WP_173013069.1">
    <property type="nucleotide sequence ID" value="NZ_AP019860.1"/>
</dbReference>
<dbReference type="GO" id="GO:0005524">
    <property type="term" value="F:ATP binding"/>
    <property type="evidence" value="ECO:0007669"/>
    <property type="project" value="InterPro"/>
</dbReference>
<dbReference type="CDD" id="cd00200">
    <property type="entry name" value="WD40"/>
    <property type="match status" value="1"/>
</dbReference>
<evidence type="ECO:0000256" key="1">
    <source>
        <dbReference type="ARBA" id="ARBA00022574"/>
    </source>
</evidence>
<dbReference type="Gene3D" id="1.10.510.10">
    <property type="entry name" value="Transferase(Phosphotransferase) domain 1"/>
    <property type="match status" value="1"/>
</dbReference>
<feature type="repeat" description="WD" evidence="3">
    <location>
        <begin position="557"/>
        <end position="598"/>
    </location>
</feature>
<keyword evidence="7" id="KW-1185">Reference proteome</keyword>
<dbReference type="InterPro" id="IPR000719">
    <property type="entry name" value="Prot_kinase_dom"/>
</dbReference>
<evidence type="ECO:0000256" key="4">
    <source>
        <dbReference type="PROSITE-ProRule" id="PRU00339"/>
    </source>
</evidence>
<dbReference type="PROSITE" id="PS50082">
    <property type="entry name" value="WD_REPEATS_2"/>
    <property type="match status" value="4"/>
</dbReference>
<dbReference type="Pfam" id="PF00400">
    <property type="entry name" value="WD40"/>
    <property type="match status" value="5"/>
</dbReference>
<dbReference type="GO" id="GO:0004672">
    <property type="term" value="F:protein kinase activity"/>
    <property type="evidence" value="ECO:0007669"/>
    <property type="project" value="InterPro"/>
</dbReference>
<evidence type="ECO:0000256" key="3">
    <source>
        <dbReference type="PROSITE-ProRule" id="PRU00221"/>
    </source>
</evidence>
<dbReference type="EMBL" id="AP019860">
    <property type="protein sequence ID" value="BBM81911.1"/>
    <property type="molecule type" value="Genomic_DNA"/>
</dbReference>
<evidence type="ECO:0000313" key="7">
    <source>
        <dbReference type="Proteomes" id="UP000326354"/>
    </source>
</evidence>
<dbReference type="PANTHER" id="PTHR22847:SF637">
    <property type="entry name" value="WD REPEAT DOMAIN 5B"/>
    <property type="match status" value="1"/>
</dbReference>
<dbReference type="InterPro" id="IPR020472">
    <property type="entry name" value="WD40_PAC1"/>
</dbReference>
<dbReference type="SUPFAM" id="SSF48452">
    <property type="entry name" value="TPR-like"/>
    <property type="match status" value="1"/>
</dbReference>
<evidence type="ECO:0000259" key="5">
    <source>
        <dbReference type="PROSITE" id="PS50011"/>
    </source>
</evidence>
<dbReference type="KEGG" id="uam:UABAM_00253"/>
<protein>
    <recommendedName>
        <fullName evidence="5">Protein kinase domain-containing protein</fullName>
    </recommendedName>
</protein>
<reference evidence="6 7" key="1">
    <citation type="submission" date="2019-08" db="EMBL/GenBank/DDBJ databases">
        <title>Complete genome sequence of Candidatus Uab amorphum.</title>
        <authorList>
            <person name="Shiratori T."/>
            <person name="Suzuki S."/>
            <person name="Kakizawa Y."/>
            <person name="Ishida K."/>
        </authorList>
    </citation>
    <scope>NUCLEOTIDE SEQUENCE [LARGE SCALE GENOMIC DNA]</scope>
    <source>
        <strain evidence="6 7">SRT547</strain>
    </source>
</reference>
<keyword evidence="2" id="KW-0677">Repeat</keyword>
<dbReference type="InterPro" id="IPR036322">
    <property type="entry name" value="WD40_repeat_dom_sf"/>
</dbReference>
<keyword evidence="4" id="KW-0802">TPR repeat</keyword>
<dbReference type="PRINTS" id="PR00320">
    <property type="entry name" value="GPROTEINBRPT"/>
</dbReference>
<keyword evidence="1 3" id="KW-0853">WD repeat</keyword>
<accession>A0A5S9IIB6</accession>
<feature type="repeat" description="WD" evidence="3">
    <location>
        <begin position="599"/>
        <end position="638"/>
    </location>
</feature>
<organism evidence="6 7">
    <name type="scientific">Uabimicrobium amorphum</name>
    <dbReference type="NCBI Taxonomy" id="2596890"/>
    <lineage>
        <taxon>Bacteria</taxon>
        <taxon>Pseudomonadati</taxon>
        <taxon>Planctomycetota</taxon>
        <taxon>Candidatus Uabimicrobiia</taxon>
        <taxon>Candidatus Uabimicrobiales</taxon>
        <taxon>Candidatus Uabimicrobiaceae</taxon>
        <taxon>Candidatus Uabimicrobium</taxon>
    </lineage>
</organism>
<gene>
    <name evidence="6" type="ORF">UABAM_00253</name>
</gene>
<dbReference type="InterPro" id="IPR015943">
    <property type="entry name" value="WD40/YVTN_repeat-like_dom_sf"/>
</dbReference>
<dbReference type="SMART" id="SM00320">
    <property type="entry name" value="WD40"/>
    <property type="match status" value="10"/>
</dbReference>
<dbReference type="Pfam" id="PF00069">
    <property type="entry name" value="Pkinase"/>
    <property type="match status" value="1"/>
</dbReference>
<dbReference type="InterPro" id="IPR001680">
    <property type="entry name" value="WD40_rpt"/>
</dbReference>
<dbReference type="Gene3D" id="1.25.40.10">
    <property type="entry name" value="Tetratricopeptide repeat domain"/>
    <property type="match status" value="1"/>
</dbReference>
<dbReference type="SMART" id="SM00028">
    <property type="entry name" value="TPR"/>
    <property type="match status" value="3"/>
</dbReference>
<evidence type="ECO:0000313" key="6">
    <source>
        <dbReference type="EMBL" id="BBM81911.1"/>
    </source>
</evidence>
<name>A0A5S9IIB6_UABAM</name>
<dbReference type="SUPFAM" id="SSF56112">
    <property type="entry name" value="Protein kinase-like (PK-like)"/>
    <property type="match status" value="1"/>
</dbReference>
<dbReference type="InterPro" id="IPR019775">
    <property type="entry name" value="WD40_repeat_CS"/>
</dbReference>
<dbReference type="SMART" id="SM00220">
    <property type="entry name" value="S_TKc"/>
    <property type="match status" value="1"/>
</dbReference>
<dbReference type="InterPro" id="IPR011009">
    <property type="entry name" value="Kinase-like_dom_sf"/>
</dbReference>
<dbReference type="PROSITE" id="PS50294">
    <property type="entry name" value="WD_REPEATS_REGION"/>
    <property type="match status" value="3"/>
</dbReference>
<feature type="repeat" description="TPR" evidence="4">
    <location>
        <begin position="372"/>
        <end position="405"/>
    </location>
</feature>
<feature type="repeat" description="WD" evidence="3">
    <location>
        <begin position="515"/>
        <end position="547"/>
    </location>
</feature>
<dbReference type="PROSITE" id="PS00678">
    <property type="entry name" value="WD_REPEATS_1"/>
    <property type="match status" value="3"/>
</dbReference>
<feature type="repeat" description="WD" evidence="3">
    <location>
        <begin position="921"/>
        <end position="962"/>
    </location>
</feature>
<feature type="domain" description="Protein kinase" evidence="5">
    <location>
        <begin position="1"/>
        <end position="365"/>
    </location>
</feature>
<dbReference type="Proteomes" id="UP000326354">
    <property type="component" value="Chromosome"/>
</dbReference>
<dbReference type="PROSITE" id="PS50005">
    <property type="entry name" value="TPR"/>
    <property type="match status" value="2"/>
</dbReference>
<feature type="repeat" description="TPR" evidence="4">
    <location>
        <begin position="338"/>
        <end position="371"/>
    </location>
</feature>
<dbReference type="InterPro" id="IPR019734">
    <property type="entry name" value="TPR_rpt"/>
</dbReference>
<dbReference type="PROSITE" id="PS50011">
    <property type="entry name" value="PROTEIN_KINASE_DOM"/>
    <property type="match status" value="1"/>
</dbReference>
<proteinExistence type="predicted"/>